<keyword evidence="3" id="KW-1185">Reference proteome</keyword>
<keyword evidence="1" id="KW-0812">Transmembrane</keyword>
<feature type="transmembrane region" description="Helical" evidence="1">
    <location>
        <begin position="65"/>
        <end position="84"/>
    </location>
</feature>
<reference evidence="2" key="2">
    <citation type="submission" date="2020-09" db="EMBL/GenBank/DDBJ databases">
        <authorList>
            <person name="Sun Q."/>
            <person name="Zhou Y."/>
        </authorList>
    </citation>
    <scope>NUCLEOTIDE SEQUENCE</scope>
    <source>
        <strain evidence="2">CGMCC 4.7679</strain>
    </source>
</reference>
<dbReference type="AlphaFoldDB" id="A0A8H9J2X7"/>
<keyword evidence="1" id="KW-1133">Transmembrane helix</keyword>
<gene>
    <name evidence="2" type="ORF">GCM10017566_45710</name>
</gene>
<proteinExistence type="predicted"/>
<keyword evidence="1" id="KW-0472">Membrane</keyword>
<accession>A0A8H9J2X7</accession>
<evidence type="ECO:0000313" key="3">
    <source>
        <dbReference type="Proteomes" id="UP000658656"/>
    </source>
</evidence>
<protein>
    <submittedName>
        <fullName evidence="2">Uncharacterized protein</fullName>
    </submittedName>
</protein>
<comment type="caution">
    <text evidence="2">The sequence shown here is derived from an EMBL/GenBank/DDBJ whole genome shotgun (WGS) entry which is preliminary data.</text>
</comment>
<dbReference type="Proteomes" id="UP000658656">
    <property type="component" value="Unassembled WGS sequence"/>
</dbReference>
<dbReference type="RefSeq" id="WP_183176965.1">
    <property type="nucleotide sequence ID" value="NZ_BNAV01000006.1"/>
</dbReference>
<evidence type="ECO:0000256" key="1">
    <source>
        <dbReference type="SAM" id="Phobius"/>
    </source>
</evidence>
<sequence>MPGIGGSLLAIVVFLLAHYTLARVSGVNVGIVTWQYPSGRAWTIAIVVVIFAADVAETLVLEQGLLPAAIAAGGLATVAGTYCWQGRLRGIRRHQRGAAPTRRMNVVDASLTLTEPGTALDQLAEPAA</sequence>
<dbReference type="EMBL" id="BNAV01000006">
    <property type="protein sequence ID" value="GHF66754.1"/>
    <property type="molecule type" value="Genomic_DNA"/>
</dbReference>
<evidence type="ECO:0000313" key="2">
    <source>
        <dbReference type="EMBL" id="GHF66754.1"/>
    </source>
</evidence>
<organism evidence="2 3">
    <name type="scientific">Amycolatopsis bartoniae</name>
    <dbReference type="NCBI Taxonomy" id="941986"/>
    <lineage>
        <taxon>Bacteria</taxon>
        <taxon>Bacillati</taxon>
        <taxon>Actinomycetota</taxon>
        <taxon>Actinomycetes</taxon>
        <taxon>Pseudonocardiales</taxon>
        <taxon>Pseudonocardiaceae</taxon>
        <taxon>Amycolatopsis</taxon>
    </lineage>
</organism>
<reference evidence="2" key="1">
    <citation type="journal article" date="2014" name="Int. J. Syst. Evol. Microbiol.">
        <title>Complete genome sequence of Corynebacterium casei LMG S-19264T (=DSM 44701T), isolated from a smear-ripened cheese.</title>
        <authorList>
            <consortium name="US DOE Joint Genome Institute (JGI-PGF)"/>
            <person name="Walter F."/>
            <person name="Albersmeier A."/>
            <person name="Kalinowski J."/>
            <person name="Ruckert C."/>
        </authorList>
    </citation>
    <scope>NUCLEOTIDE SEQUENCE</scope>
    <source>
        <strain evidence="2">CGMCC 4.7679</strain>
    </source>
</reference>
<name>A0A8H9J2X7_9PSEU</name>